<feature type="domain" description="ZAD" evidence="10">
    <location>
        <begin position="4"/>
        <end position="78"/>
    </location>
</feature>
<dbReference type="EMBL" id="CAVLEF010000004">
    <property type="protein sequence ID" value="CAK1543205.1"/>
    <property type="molecule type" value="Genomic_DNA"/>
</dbReference>
<dbReference type="PANTHER" id="PTHR24394">
    <property type="entry name" value="ZINC FINGER PROTEIN"/>
    <property type="match status" value="1"/>
</dbReference>
<dbReference type="SMART" id="SM00868">
    <property type="entry name" value="zf-AD"/>
    <property type="match status" value="1"/>
</dbReference>
<evidence type="ECO:0000313" key="11">
    <source>
        <dbReference type="EMBL" id="CAK1543205.1"/>
    </source>
</evidence>
<dbReference type="Gene3D" id="3.30.160.60">
    <property type="entry name" value="Classic Zinc Finger"/>
    <property type="match status" value="5"/>
</dbReference>
<dbReference type="InterPro" id="IPR013087">
    <property type="entry name" value="Znf_C2H2_type"/>
</dbReference>
<evidence type="ECO:0000259" key="10">
    <source>
        <dbReference type="PROSITE" id="PS51915"/>
    </source>
</evidence>
<evidence type="ECO:0000256" key="3">
    <source>
        <dbReference type="ARBA" id="ARBA00022737"/>
    </source>
</evidence>
<dbReference type="GO" id="GO:0005634">
    <property type="term" value="C:nucleus"/>
    <property type="evidence" value="ECO:0007669"/>
    <property type="project" value="UniProtKB-SubCell"/>
</dbReference>
<feature type="domain" description="C2H2-type" evidence="9">
    <location>
        <begin position="209"/>
        <end position="232"/>
    </location>
</feature>
<accession>A0AAV1J5E1</accession>
<feature type="domain" description="C2H2-type" evidence="9">
    <location>
        <begin position="237"/>
        <end position="265"/>
    </location>
</feature>
<evidence type="ECO:0000256" key="4">
    <source>
        <dbReference type="ARBA" id="ARBA00022771"/>
    </source>
</evidence>
<dbReference type="PROSITE" id="PS50157">
    <property type="entry name" value="ZINC_FINGER_C2H2_2"/>
    <property type="match status" value="6"/>
</dbReference>
<feature type="domain" description="C2H2-type" evidence="9">
    <location>
        <begin position="266"/>
        <end position="289"/>
    </location>
</feature>
<keyword evidence="5 8" id="KW-0862">Zinc</keyword>
<keyword evidence="12" id="KW-1185">Reference proteome</keyword>
<dbReference type="PANTHER" id="PTHR24394:SF44">
    <property type="entry name" value="ZINC FINGER PROTEIN 271-LIKE"/>
    <property type="match status" value="1"/>
</dbReference>
<keyword evidence="4 7" id="KW-0863">Zinc-finger</keyword>
<name>A0AAV1J5E1_9NEOP</name>
<evidence type="ECO:0000259" key="9">
    <source>
        <dbReference type="PROSITE" id="PS50157"/>
    </source>
</evidence>
<feature type="binding site" evidence="8">
    <location>
        <position position="51"/>
    </location>
    <ligand>
        <name>Zn(2+)</name>
        <dbReference type="ChEBI" id="CHEBI:29105"/>
    </ligand>
</feature>
<dbReference type="PROSITE" id="PS51915">
    <property type="entry name" value="ZAD"/>
    <property type="match status" value="1"/>
</dbReference>
<evidence type="ECO:0000256" key="1">
    <source>
        <dbReference type="ARBA" id="ARBA00004123"/>
    </source>
</evidence>
<evidence type="ECO:0000313" key="12">
    <source>
        <dbReference type="Proteomes" id="UP001497472"/>
    </source>
</evidence>
<dbReference type="Gene3D" id="3.40.1800.20">
    <property type="match status" value="1"/>
</dbReference>
<dbReference type="FunFam" id="3.30.160.60:FF:000446">
    <property type="entry name" value="Zinc finger protein"/>
    <property type="match status" value="2"/>
</dbReference>
<dbReference type="Proteomes" id="UP001497472">
    <property type="component" value="Unassembled WGS sequence"/>
</dbReference>
<reference evidence="11 12" key="1">
    <citation type="submission" date="2023-11" db="EMBL/GenBank/DDBJ databases">
        <authorList>
            <person name="Okamura Y."/>
        </authorList>
    </citation>
    <scope>NUCLEOTIDE SEQUENCE [LARGE SCALE GENOMIC DNA]</scope>
</reference>
<feature type="binding site" evidence="8">
    <location>
        <position position="6"/>
    </location>
    <ligand>
        <name>Zn(2+)</name>
        <dbReference type="ChEBI" id="CHEBI:29105"/>
    </ligand>
</feature>
<dbReference type="SUPFAM" id="SSF57667">
    <property type="entry name" value="beta-beta-alpha zinc fingers"/>
    <property type="match status" value="4"/>
</dbReference>
<feature type="binding site" evidence="8">
    <location>
        <position position="9"/>
    </location>
    <ligand>
        <name>Zn(2+)</name>
        <dbReference type="ChEBI" id="CHEBI:29105"/>
    </ligand>
</feature>
<feature type="domain" description="C2H2-type" evidence="9">
    <location>
        <begin position="328"/>
        <end position="355"/>
    </location>
</feature>
<dbReference type="GO" id="GO:0008270">
    <property type="term" value="F:zinc ion binding"/>
    <property type="evidence" value="ECO:0007669"/>
    <property type="project" value="UniProtKB-UniRule"/>
</dbReference>
<protein>
    <submittedName>
        <fullName evidence="11">Uncharacterized protein</fullName>
    </submittedName>
</protein>
<proteinExistence type="predicted"/>
<keyword evidence="3" id="KW-0677">Repeat</keyword>
<feature type="binding site" evidence="8">
    <location>
        <position position="54"/>
    </location>
    <ligand>
        <name>Zn(2+)</name>
        <dbReference type="ChEBI" id="CHEBI:29105"/>
    </ligand>
</feature>
<dbReference type="Pfam" id="PF07776">
    <property type="entry name" value="zf-AD"/>
    <property type="match status" value="1"/>
</dbReference>
<dbReference type="InterPro" id="IPR036236">
    <property type="entry name" value="Znf_C2H2_sf"/>
</dbReference>
<comment type="caution">
    <text evidence="11">The sequence shown here is derived from an EMBL/GenBank/DDBJ whole genome shotgun (WGS) entry which is preliminary data.</text>
</comment>
<dbReference type="Pfam" id="PF00096">
    <property type="entry name" value="zf-C2H2"/>
    <property type="match status" value="4"/>
</dbReference>
<keyword evidence="6" id="KW-0539">Nucleus</keyword>
<dbReference type="GO" id="GO:0000981">
    <property type="term" value="F:DNA-binding transcription factor activity, RNA polymerase II-specific"/>
    <property type="evidence" value="ECO:0007669"/>
    <property type="project" value="TreeGrafter"/>
</dbReference>
<evidence type="ECO:0000256" key="2">
    <source>
        <dbReference type="ARBA" id="ARBA00022723"/>
    </source>
</evidence>
<organism evidence="11 12">
    <name type="scientific">Leptosia nina</name>
    <dbReference type="NCBI Taxonomy" id="320188"/>
    <lineage>
        <taxon>Eukaryota</taxon>
        <taxon>Metazoa</taxon>
        <taxon>Ecdysozoa</taxon>
        <taxon>Arthropoda</taxon>
        <taxon>Hexapoda</taxon>
        <taxon>Insecta</taxon>
        <taxon>Pterygota</taxon>
        <taxon>Neoptera</taxon>
        <taxon>Endopterygota</taxon>
        <taxon>Lepidoptera</taxon>
        <taxon>Glossata</taxon>
        <taxon>Ditrysia</taxon>
        <taxon>Papilionoidea</taxon>
        <taxon>Pieridae</taxon>
        <taxon>Pierinae</taxon>
        <taxon>Leptosia</taxon>
    </lineage>
</organism>
<feature type="domain" description="C2H2-type" evidence="9">
    <location>
        <begin position="356"/>
        <end position="378"/>
    </location>
</feature>
<gene>
    <name evidence="11" type="ORF">LNINA_LOCUS3037</name>
</gene>
<sequence length="401" mass="46408">MSLNLCRICLESRATLPLFDSVTEKNDLLTKLEYCVKESINDVDGHPRHICSACNEVLHDLYKFIKKFQESCVVLQNNSIVKLERLDFSDDDYSGKIEVEIKQENRLEQSSDDELLSAFKNVVEKKTKVENKTTVAKTKRQKKSPLISTNNIASSILEGEYMWIGETWCIKPRNLSMPVKKENAKLQAVVKKKRVQIKLPKVVKENTPKLCDLCGMTFKNQDSLAIHKRKVHFQSPVKCTECPRVLCSNYYFQRHMKRCHSSNKNFICSTCGATFAFVGELKRHIKNVHNKHLIVKKEFRCNLCDKVFKCNKSVVVHTRSAHTGYRPAQCTVCDSSFYHEDYLREHMRLHTGETPFKCPICNRGYAQRGNMKSHLRIHRLSEVDASVLSKMKPNYVRLLKQ</sequence>
<evidence type="ECO:0000256" key="6">
    <source>
        <dbReference type="ARBA" id="ARBA00023242"/>
    </source>
</evidence>
<dbReference type="SUPFAM" id="SSF57716">
    <property type="entry name" value="Glucocorticoid receptor-like (DNA-binding domain)"/>
    <property type="match status" value="1"/>
</dbReference>
<comment type="subcellular location">
    <subcellularLocation>
        <location evidence="1">Nucleus</location>
    </subcellularLocation>
</comment>
<evidence type="ECO:0000256" key="8">
    <source>
        <dbReference type="PROSITE-ProRule" id="PRU01263"/>
    </source>
</evidence>
<dbReference type="PROSITE" id="PS00028">
    <property type="entry name" value="ZINC_FINGER_C2H2_1"/>
    <property type="match status" value="6"/>
</dbReference>
<evidence type="ECO:0000256" key="7">
    <source>
        <dbReference type="PROSITE-ProRule" id="PRU00042"/>
    </source>
</evidence>
<keyword evidence="2 8" id="KW-0479">Metal-binding</keyword>
<dbReference type="AlphaFoldDB" id="A0AAV1J5E1"/>
<feature type="domain" description="C2H2-type" evidence="9">
    <location>
        <begin position="299"/>
        <end position="327"/>
    </location>
</feature>
<dbReference type="SMART" id="SM00355">
    <property type="entry name" value="ZnF_C2H2"/>
    <property type="match status" value="6"/>
</dbReference>
<dbReference type="InterPro" id="IPR012934">
    <property type="entry name" value="Znf_AD"/>
</dbReference>
<evidence type="ECO:0000256" key="5">
    <source>
        <dbReference type="ARBA" id="ARBA00022833"/>
    </source>
</evidence>